<comment type="caution">
    <text evidence="2">The sequence shown here is derived from an EMBL/GenBank/DDBJ whole genome shotgun (WGS) entry which is preliminary data.</text>
</comment>
<feature type="region of interest" description="Disordered" evidence="1">
    <location>
        <begin position="30"/>
        <end position="62"/>
    </location>
</feature>
<protein>
    <submittedName>
        <fullName evidence="2">Uncharacterized protein</fullName>
    </submittedName>
</protein>
<evidence type="ECO:0000313" key="2">
    <source>
        <dbReference type="EMBL" id="KWV85813.1"/>
    </source>
</evidence>
<dbReference type="PATRIC" id="fig|294.194.peg.5138"/>
<proteinExistence type="predicted"/>
<name>A0A120G6J7_PSEFL</name>
<reference evidence="2 3" key="1">
    <citation type="submission" date="2015-05" db="EMBL/GenBank/DDBJ databases">
        <title>A genomic and transcriptomic approach to investigate the blue pigment phenotype in Pseudomonas fluorescens.</title>
        <authorList>
            <person name="Andreani N.A."/>
            <person name="Cardazzo B."/>
        </authorList>
    </citation>
    <scope>NUCLEOTIDE SEQUENCE [LARGE SCALE GENOMIC DNA]</scope>
    <source>
        <strain evidence="2 3">Ps_22</strain>
    </source>
</reference>
<organism evidence="2 3">
    <name type="scientific">Pseudomonas fluorescens</name>
    <dbReference type="NCBI Taxonomy" id="294"/>
    <lineage>
        <taxon>Bacteria</taxon>
        <taxon>Pseudomonadati</taxon>
        <taxon>Pseudomonadota</taxon>
        <taxon>Gammaproteobacteria</taxon>
        <taxon>Pseudomonadales</taxon>
        <taxon>Pseudomonadaceae</taxon>
        <taxon>Pseudomonas</taxon>
    </lineage>
</organism>
<evidence type="ECO:0000313" key="3">
    <source>
        <dbReference type="Proteomes" id="UP000061348"/>
    </source>
</evidence>
<dbReference type="AlphaFoldDB" id="A0A120G6J7"/>
<feature type="compositionally biased region" description="Basic residues" evidence="1">
    <location>
        <begin position="52"/>
        <end position="62"/>
    </location>
</feature>
<dbReference type="Proteomes" id="UP000061348">
    <property type="component" value="Unassembled WGS sequence"/>
</dbReference>
<evidence type="ECO:0000256" key="1">
    <source>
        <dbReference type="SAM" id="MobiDB-lite"/>
    </source>
</evidence>
<sequence length="62" mass="7539">MPRPFIRRMKNQNRQLMVWRARRWCWVASPGRQLSSGNTSKRRHSPPMPNRQKLRAVANRRQ</sequence>
<accession>A0A120G6J7</accession>
<gene>
    <name evidence="2" type="ORF">PFLmoz3_04636</name>
</gene>
<dbReference type="EMBL" id="LCYA01000121">
    <property type="protein sequence ID" value="KWV85813.1"/>
    <property type="molecule type" value="Genomic_DNA"/>
</dbReference>